<dbReference type="InterPro" id="IPR012340">
    <property type="entry name" value="NA-bd_OB-fold"/>
</dbReference>
<evidence type="ECO:0000256" key="1">
    <source>
        <dbReference type="ARBA" id="ARBA00004202"/>
    </source>
</evidence>
<evidence type="ECO:0000256" key="5">
    <source>
        <dbReference type="ARBA" id="ARBA00022840"/>
    </source>
</evidence>
<dbReference type="InterPro" id="IPR003593">
    <property type="entry name" value="AAA+_ATPase"/>
</dbReference>
<dbReference type="InterPro" id="IPR040582">
    <property type="entry name" value="OB_MalK-like"/>
</dbReference>
<dbReference type="EC" id="7.5.2.13" evidence="13"/>
<dbReference type="Gene3D" id="3.40.50.300">
    <property type="entry name" value="P-loop containing nucleotide triphosphate hydrolases"/>
    <property type="match status" value="1"/>
</dbReference>
<organism evidence="16 17">
    <name type="scientific">Haloarcula salina</name>
    <dbReference type="NCBI Taxonomy" id="1429914"/>
    <lineage>
        <taxon>Archaea</taxon>
        <taxon>Methanobacteriati</taxon>
        <taxon>Methanobacteriota</taxon>
        <taxon>Stenosarchaea group</taxon>
        <taxon>Halobacteria</taxon>
        <taxon>Halobacteriales</taxon>
        <taxon>Haloarculaceae</taxon>
        <taxon>Haloarcula</taxon>
    </lineage>
</organism>
<proteinExistence type="inferred from homology"/>
<comment type="catalytic activity">
    <reaction evidence="8">
        <text>D-xylose(out) + ATP + H2O = D-xylose(in) + ADP + phosphate + H(+)</text>
        <dbReference type="Rhea" id="RHEA:29899"/>
        <dbReference type="ChEBI" id="CHEBI:15377"/>
        <dbReference type="ChEBI" id="CHEBI:15378"/>
        <dbReference type="ChEBI" id="CHEBI:30616"/>
        <dbReference type="ChEBI" id="CHEBI:43474"/>
        <dbReference type="ChEBI" id="CHEBI:53455"/>
        <dbReference type="ChEBI" id="CHEBI:456216"/>
        <dbReference type="EC" id="7.5.2.13"/>
    </reaction>
    <physiologicalReaction direction="left-to-right" evidence="8">
        <dbReference type="Rhea" id="RHEA:29900"/>
    </physiologicalReaction>
</comment>
<evidence type="ECO:0000256" key="2">
    <source>
        <dbReference type="ARBA" id="ARBA00022448"/>
    </source>
</evidence>
<dbReference type="GO" id="GO:0055052">
    <property type="term" value="C:ATP-binding cassette (ABC) transporter complex, substrate-binding subunit-containing"/>
    <property type="evidence" value="ECO:0007669"/>
    <property type="project" value="TreeGrafter"/>
</dbReference>
<evidence type="ECO:0000256" key="12">
    <source>
        <dbReference type="ARBA" id="ARBA00065962"/>
    </source>
</evidence>
<evidence type="ECO:0000256" key="3">
    <source>
        <dbReference type="ARBA" id="ARBA00022475"/>
    </source>
</evidence>
<evidence type="ECO:0000256" key="11">
    <source>
        <dbReference type="ARBA" id="ARBA00061029"/>
    </source>
</evidence>
<evidence type="ECO:0000313" key="16">
    <source>
        <dbReference type="EMBL" id="MBV0902833.1"/>
    </source>
</evidence>
<comment type="function">
    <text evidence="10">Part of the ABC transporter complex XacGHIJK involved in the uptake of xylose and arabinose. Responsible for energy coupling to the transport system.</text>
</comment>
<evidence type="ECO:0000256" key="4">
    <source>
        <dbReference type="ARBA" id="ARBA00022741"/>
    </source>
</evidence>
<dbReference type="SUPFAM" id="SSF50331">
    <property type="entry name" value="MOP-like"/>
    <property type="match status" value="1"/>
</dbReference>
<protein>
    <recommendedName>
        <fullName evidence="13">ABC-type D-xylose/L-arabinose transporter</fullName>
        <ecNumber evidence="13">7.5.2.13</ecNumber>
    </recommendedName>
</protein>
<dbReference type="SMART" id="SM00382">
    <property type="entry name" value="AAA"/>
    <property type="match status" value="1"/>
</dbReference>
<reference evidence="16" key="1">
    <citation type="submission" date="2021-06" db="EMBL/GenBank/DDBJ databases">
        <title>New haloarchaea isolates fom saline soil.</title>
        <authorList>
            <person name="Duran-Viseras A."/>
            <person name="Sanchez-Porro C.S."/>
            <person name="Ventosa A."/>
        </authorList>
    </citation>
    <scope>NUCLEOTIDE SEQUENCE</scope>
    <source>
        <strain evidence="16">JCM 18369</strain>
    </source>
</reference>
<dbReference type="PROSITE" id="PS50893">
    <property type="entry name" value="ABC_TRANSPORTER_2"/>
    <property type="match status" value="1"/>
</dbReference>
<evidence type="ECO:0000256" key="8">
    <source>
        <dbReference type="ARBA" id="ARBA00050355"/>
    </source>
</evidence>
<dbReference type="FunFam" id="3.40.50.300:FF:000042">
    <property type="entry name" value="Maltose/maltodextrin ABC transporter, ATP-binding protein"/>
    <property type="match status" value="1"/>
</dbReference>
<dbReference type="InterPro" id="IPR027417">
    <property type="entry name" value="P-loop_NTPase"/>
</dbReference>
<keyword evidence="3" id="KW-1003">Cell membrane</keyword>
<dbReference type="EMBL" id="JAHQXE010000004">
    <property type="protein sequence ID" value="MBV0902833.1"/>
    <property type="molecule type" value="Genomic_DNA"/>
</dbReference>
<accession>A0AA41G203</accession>
<dbReference type="GO" id="GO:0016887">
    <property type="term" value="F:ATP hydrolysis activity"/>
    <property type="evidence" value="ECO:0007669"/>
    <property type="project" value="InterPro"/>
</dbReference>
<evidence type="ECO:0000313" key="17">
    <source>
        <dbReference type="Proteomes" id="UP001166304"/>
    </source>
</evidence>
<keyword evidence="17" id="KW-1185">Reference proteome</keyword>
<sequence length="399" mass="43759">MSRNTTTRRETDRTATDPPEESMNATTDQTHGETNSDGDHIQIDGLRKTFDDGAIVACDDVNIAIDEGEFVILVGPSGCGKTTTLRCIAGLEEPDQGQILVDGEDITGLKSKDRNLAFVFQSIALFPHMSVRKNIRFGLDMNTDLGSDEKNRRVEDVAETLGLAEMLDRKPSALSGGQQQRVSLGRAMVMEPKAFLLDEPFSALDANLRDEMRVEVKKIQRDLNTAMVFVTHDQEEAMTLGDKIVVMNDGHVQQIGTPYEIYNDPRNRFVADFIGSPSPNLLECTVERTEDGLAFVSAFCSIPATDEQVGHVEDRVGETVVYGIRPEYLDIVPDGGAFVADLDVVEPLGDRDAIHLSAGGTSLSAVAPQGEVARGTDRVRIDIQTEESWLFERDGTRLV</sequence>
<keyword evidence="6" id="KW-1278">Translocase</keyword>
<dbReference type="Gene3D" id="2.40.50.100">
    <property type="match status" value="1"/>
</dbReference>
<evidence type="ECO:0000256" key="10">
    <source>
        <dbReference type="ARBA" id="ARBA00053454"/>
    </source>
</evidence>
<keyword evidence="7" id="KW-0472">Membrane</keyword>
<dbReference type="InterPro" id="IPR047641">
    <property type="entry name" value="ABC_transpr_MalK/UgpC-like"/>
</dbReference>
<dbReference type="AlphaFoldDB" id="A0AA41G203"/>
<dbReference type="Proteomes" id="UP001166304">
    <property type="component" value="Unassembled WGS sequence"/>
</dbReference>
<feature type="compositionally biased region" description="Polar residues" evidence="14">
    <location>
        <begin position="23"/>
        <end position="35"/>
    </location>
</feature>
<name>A0AA41G203_9EURY</name>
<dbReference type="PROSITE" id="PS00211">
    <property type="entry name" value="ABC_TRANSPORTER_1"/>
    <property type="match status" value="1"/>
</dbReference>
<comment type="subcellular location">
    <subcellularLocation>
        <location evidence="1">Cell membrane</location>
        <topology evidence="1">Peripheral membrane protein</topology>
    </subcellularLocation>
</comment>
<comment type="subunit">
    <text evidence="12">The complex is composed of two ATP-binding proteins (XacJ and XacK), two transmembrane proteins (XacH and XacI) and a solute-binding protein (XacG).</text>
</comment>
<dbReference type="GO" id="GO:0005524">
    <property type="term" value="F:ATP binding"/>
    <property type="evidence" value="ECO:0007669"/>
    <property type="project" value="UniProtKB-KW"/>
</dbReference>
<evidence type="ECO:0000256" key="6">
    <source>
        <dbReference type="ARBA" id="ARBA00022967"/>
    </source>
</evidence>
<comment type="similarity">
    <text evidence="11">Belongs to the ABC transporter superfamily. Carbohydrate uptake transporter-1 (CUT1) (TC 3.A.1.1) family.</text>
</comment>
<feature type="region of interest" description="Disordered" evidence="14">
    <location>
        <begin position="1"/>
        <end position="39"/>
    </location>
</feature>
<dbReference type="SUPFAM" id="SSF52540">
    <property type="entry name" value="P-loop containing nucleoside triphosphate hydrolases"/>
    <property type="match status" value="1"/>
</dbReference>
<dbReference type="PANTHER" id="PTHR43875:SF15">
    <property type="entry name" value="TREHALOSE IMPORT ATP-BINDING PROTEIN SUGC"/>
    <property type="match status" value="1"/>
</dbReference>
<comment type="caution">
    <text evidence="16">The sequence shown here is derived from an EMBL/GenBank/DDBJ whole genome shotgun (WGS) entry which is preliminary data.</text>
</comment>
<evidence type="ECO:0000256" key="13">
    <source>
        <dbReference type="ARBA" id="ARBA00066315"/>
    </source>
</evidence>
<dbReference type="Pfam" id="PF17912">
    <property type="entry name" value="OB_MalK"/>
    <property type="match status" value="1"/>
</dbReference>
<dbReference type="PANTHER" id="PTHR43875">
    <property type="entry name" value="MALTODEXTRIN IMPORT ATP-BINDING PROTEIN MSMX"/>
    <property type="match status" value="1"/>
</dbReference>
<evidence type="ECO:0000259" key="15">
    <source>
        <dbReference type="PROSITE" id="PS50893"/>
    </source>
</evidence>
<dbReference type="InterPro" id="IPR003439">
    <property type="entry name" value="ABC_transporter-like_ATP-bd"/>
</dbReference>
<dbReference type="Pfam" id="PF00005">
    <property type="entry name" value="ABC_tran"/>
    <property type="match status" value="1"/>
</dbReference>
<gene>
    <name evidence="16" type="ORF">KTS37_13645</name>
</gene>
<feature type="domain" description="ABC transporter" evidence="15">
    <location>
        <begin position="41"/>
        <end position="274"/>
    </location>
</feature>
<evidence type="ECO:0000256" key="9">
    <source>
        <dbReference type="ARBA" id="ARBA00051890"/>
    </source>
</evidence>
<dbReference type="InterPro" id="IPR017871">
    <property type="entry name" value="ABC_transporter-like_CS"/>
</dbReference>
<keyword evidence="2" id="KW-0813">Transport</keyword>
<evidence type="ECO:0000256" key="14">
    <source>
        <dbReference type="SAM" id="MobiDB-lite"/>
    </source>
</evidence>
<evidence type="ECO:0000256" key="7">
    <source>
        <dbReference type="ARBA" id="ARBA00023136"/>
    </source>
</evidence>
<comment type="catalytic activity">
    <reaction evidence="9">
        <text>L-arabinose(out) + ATP + H2O = L-arabinose(in) + ADP + phosphate + H(+)</text>
        <dbReference type="Rhea" id="RHEA:30007"/>
        <dbReference type="ChEBI" id="CHEBI:15377"/>
        <dbReference type="ChEBI" id="CHEBI:15378"/>
        <dbReference type="ChEBI" id="CHEBI:17535"/>
        <dbReference type="ChEBI" id="CHEBI:30616"/>
        <dbReference type="ChEBI" id="CHEBI:43474"/>
        <dbReference type="ChEBI" id="CHEBI:456216"/>
        <dbReference type="EC" id="7.5.2.13"/>
    </reaction>
    <physiologicalReaction direction="left-to-right" evidence="9">
        <dbReference type="Rhea" id="RHEA:30008"/>
    </physiologicalReaction>
</comment>
<dbReference type="GO" id="GO:0022857">
    <property type="term" value="F:transmembrane transporter activity"/>
    <property type="evidence" value="ECO:0007669"/>
    <property type="project" value="UniProtKB-ARBA"/>
</dbReference>
<dbReference type="InterPro" id="IPR008995">
    <property type="entry name" value="Mo/tungstate-bd_C_term_dom"/>
</dbReference>
<keyword evidence="5 16" id="KW-0067">ATP-binding</keyword>
<keyword evidence="4" id="KW-0547">Nucleotide-binding</keyword>
<dbReference type="Gene3D" id="2.40.50.140">
    <property type="entry name" value="Nucleic acid-binding proteins"/>
    <property type="match status" value="1"/>
</dbReference>